<dbReference type="InterPro" id="IPR051010">
    <property type="entry name" value="BCAA_transport"/>
</dbReference>
<evidence type="ECO:0000313" key="9">
    <source>
        <dbReference type="Proteomes" id="UP000294958"/>
    </source>
</evidence>
<dbReference type="eggNOG" id="COG0683">
    <property type="taxonomic scope" value="Bacteria"/>
</dbReference>
<organism evidence="6 8">
    <name type="scientific">Aquamicrobium defluvii</name>
    <dbReference type="NCBI Taxonomy" id="69279"/>
    <lineage>
        <taxon>Bacteria</taxon>
        <taxon>Pseudomonadati</taxon>
        <taxon>Pseudomonadota</taxon>
        <taxon>Alphaproteobacteria</taxon>
        <taxon>Hyphomicrobiales</taxon>
        <taxon>Phyllobacteriaceae</taxon>
        <taxon>Aquamicrobium</taxon>
    </lineage>
</organism>
<name>A0A011SS19_9HYPH</name>
<dbReference type="GO" id="GO:0006865">
    <property type="term" value="P:amino acid transport"/>
    <property type="evidence" value="ECO:0007669"/>
    <property type="project" value="UniProtKB-KW"/>
</dbReference>
<evidence type="ECO:0000259" key="5">
    <source>
        <dbReference type="Pfam" id="PF13458"/>
    </source>
</evidence>
<keyword evidence="3" id="KW-0813">Transport</keyword>
<dbReference type="PATRIC" id="fig|69279.3.peg.4383"/>
<protein>
    <submittedName>
        <fullName evidence="7">Amino acid/amide ABC transporter substrate-binding protein (HAAT family)</fullName>
    </submittedName>
</protein>
<comment type="caution">
    <text evidence="6">The sequence shown here is derived from an EMBL/GenBank/DDBJ whole genome shotgun (WGS) entry which is preliminary data.</text>
</comment>
<sequence>MRKFLTAAIAAAAIFMAGPATAQEPPKDPEVFRFGAILAMSGKGDWYGKVMSRAVLLAVDEINARGGVDGIPLEAVIEDHKSGVAKEGVSAMTRLINISGVQAVLTSFSPPTQAIAPIADQQGILVLNGGGTSMALLGLTDMMFHNRTLASDLAIAAAMRAEELGLGNMAQLAWKNDAGESMIAAADPFWEKAGKSIVATEYMEIGAANIDTQVAKIRVSNPDWVALWTFSPETGLALKKLREFGVKVPLIGVEYTGDVKELAGASAEGYEYATDFFAPSAENPWSEQFAKAYRERYGEEPEFYAANYYENVYVLAEAIRRARAEGGAYWNGRKLAEVIRKSPTFPSVYAKEMTYQDNNVALKQVGVFRIENGEPTFQKFIDLNR</sequence>
<evidence type="ECO:0000313" key="8">
    <source>
        <dbReference type="Proteomes" id="UP000019849"/>
    </source>
</evidence>
<dbReference type="Proteomes" id="UP000294958">
    <property type="component" value="Unassembled WGS sequence"/>
</dbReference>
<dbReference type="AlphaFoldDB" id="A0A011SS19"/>
<feature type="signal peptide" evidence="4">
    <location>
        <begin position="1"/>
        <end position="22"/>
    </location>
</feature>
<accession>A0A011SS19</accession>
<evidence type="ECO:0000313" key="6">
    <source>
        <dbReference type="EMBL" id="EXL01919.1"/>
    </source>
</evidence>
<evidence type="ECO:0000313" key="7">
    <source>
        <dbReference type="EMBL" id="TDR31922.1"/>
    </source>
</evidence>
<reference evidence="6 8" key="1">
    <citation type="submission" date="2014-02" db="EMBL/GenBank/DDBJ databases">
        <title>Aquamicrobium defluvii Genome sequencing.</title>
        <authorList>
            <person name="Wang X."/>
        </authorList>
    </citation>
    <scope>NUCLEOTIDE SEQUENCE [LARGE SCALE GENOMIC DNA]</scope>
    <source>
        <strain evidence="6 8">W13Z1</strain>
    </source>
</reference>
<dbReference type="Proteomes" id="UP000019849">
    <property type="component" value="Unassembled WGS sequence"/>
</dbReference>
<proteinExistence type="inferred from homology"/>
<dbReference type="PANTHER" id="PTHR30483:SF6">
    <property type="entry name" value="PERIPLASMIC BINDING PROTEIN OF ABC TRANSPORTER FOR NATURAL AMINO ACIDS"/>
    <property type="match status" value="1"/>
</dbReference>
<dbReference type="Gene3D" id="3.40.50.2300">
    <property type="match status" value="2"/>
</dbReference>
<dbReference type="EMBL" id="JENY01000036">
    <property type="protein sequence ID" value="EXL01919.1"/>
    <property type="molecule type" value="Genomic_DNA"/>
</dbReference>
<dbReference type="Pfam" id="PF13458">
    <property type="entry name" value="Peripla_BP_6"/>
    <property type="match status" value="1"/>
</dbReference>
<feature type="chain" id="PRO_5044538212" evidence="4">
    <location>
        <begin position="23"/>
        <end position="385"/>
    </location>
</feature>
<reference evidence="7 9" key="2">
    <citation type="submission" date="2019-03" db="EMBL/GenBank/DDBJ databases">
        <title>Genomic Encyclopedia of Type Strains, Phase IV (KMG-IV): sequencing the most valuable type-strain genomes for metagenomic binning, comparative biology and taxonomic classification.</title>
        <authorList>
            <person name="Goeker M."/>
        </authorList>
    </citation>
    <scope>NUCLEOTIDE SEQUENCE [LARGE SCALE GENOMIC DNA]</scope>
    <source>
        <strain evidence="7 9">DSM 11603</strain>
    </source>
</reference>
<evidence type="ECO:0000256" key="3">
    <source>
        <dbReference type="ARBA" id="ARBA00022970"/>
    </source>
</evidence>
<dbReference type="OrthoDB" id="9791590at2"/>
<evidence type="ECO:0000256" key="4">
    <source>
        <dbReference type="SAM" id="SignalP"/>
    </source>
</evidence>
<dbReference type="HOGENOM" id="CLU_027128_6_2_5"/>
<comment type="similarity">
    <text evidence="1">Belongs to the leucine-binding protein family.</text>
</comment>
<dbReference type="InterPro" id="IPR028081">
    <property type="entry name" value="Leu-bd"/>
</dbReference>
<feature type="domain" description="Leucine-binding protein" evidence="5">
    <location>
        <begin position="33"/>
        <end position="373"/>
    </location>
</feature>
<keyword evidence="9" id="KW-1185">Reference proteome</keyword>
<dbReference type="EMBL" id="SNZF01000030">
    <property type="protein sequence ID" value="TDR31922.1"/>
    <property type="molecule type" value="Genomic_DNA"/>
</dbReference>
<dbReference type="STRING" id="69279.BG36_16605"/>
<keyword evidence="2 4" id="KW-0732">Signal</keyword>
<dbReference type="PANTHER" id="PTHR30483">
    <property type="entry name" value="LEUCINE-SPECIFIC-BINDING PROTEIN"/>
    <property type="match status" value="1"/>
</dbReference>
<gene>
    <name evidence="6" type="ORF">BG36_16605</name>
    <name evidence="7" type="ORF">DES43_13034</name>
</gene>
<keyword evidence="3" id="KW-0029">Amino-acid transport</keyword>
<evidence type="ECO:0000256" key="1">
    <source>
        <dbReference type="ARBA" id="ARBA00010062"/>
    </source>
</evidence>
<dbReference type="RefSeq" id="WP_035032202.1">
    <property type="nucleotide sequence ID" value="NZ_KK073908.1"/>
</dbReference>
<dbReference type="InterPro" id="IPR028082">
    <property type="entry name" value="Peripla_BP_I"/>
</dbReference>
<dbReference type="SUPFAM" id="SSF53822">
    <property type="entry name" value="Periplasmic binding protein-like I"/>
    <property type="match status" value="1"/>
</dbReference>
<evidence type="ECO:0000256" key="2">
    <source>
        <dbReference type="ARBA" id="ARBA00022729"/>
    </source>
</evidence>